<dbReference type="Pfam" id="PF00155">
    <property type="entry name" value="Aminotran_1_2"/>
    <property type="match status" value="1"/>
</dbReference>
<dbReference type="CDD" id="cd07377">
    <property type="entry name" value="WHTH_GntR"/>
    <property type="match status" value="1"/>
</dbReference>
<proteinExistence type="inferred from homology"/>
<sequence length="477" mass="50830">MDPVFAFALDLPERGSGQLLRSLHGQLRAAILDGRLRPGQRLPSSRAVAAAYGISRNTAVAAYDLLLSEGYVRTRRASGVQVADAPAPPPRASRPVAAARHLAAHWRGAAPPDTAPGGVFRLGVPELAEFPFDIWRRLGARALRQLARAPAVYAAAQGQPALREAVARHVAFARAVSCGADDIVITSGAQQAFDLLARILVTPGKTVVAVEDPGYPPLRAAFAAAGAQLAPVPVDAEGLQVAQVPAQARVICVTPSHQFPLACAMSPRRRAELLAFARARDALVIEDDYDGEFRYGERPLDALQTLDGGERVFYVGTFSKSLFPGLRLGYVACPAWARAALVEARRAADVHGNVPAQDTLALFIAEGHLARHVRRMQAVYAQRRSALLHGLERHFGGLLAPLPSQAGLHLAVAAERLAAAPAWLARPTAGAGVATLRRFQLQRSRRAGLVLGFGAADTAAIGPALAELRRRWERDQA</sequence>
<dbReference type="InterPro" id="IPR015424">
    <property type="entry name" value="PyrdxlP-dep_Trfase"/>
</dbReference>
<dbReference type="Pfam" id="PF00392">
    <property type="entry name" value="GntR"/>
    <property type="match status" value="1"/>
</dbReference>
<dbReference type="InterPro" id="IPR051446">
    <property type="entry name" value="HTH_trans_reg/aminotransferase"/>
</dbReference>
<keyword evidence="7" id="KW-0032">Aminotransferase</keyword>
<dbReference type="InterPro" id="IPR036390">
    <property type="entry name" value="WH_DNA-bd_sf"/>
</dbReference>
<dbReference type="InterPro" id="IPR000524">
    <property type="entry name" value="Tscrpt_reg_HTH_GntR"/>
</dbReference>
<evidence type="ECO:0000256" key="4">
    <source>
        <dbReference type="ARBA" id="ARBA00023125"/>
    </source>
</evidence>
<evidence type="ECO:0000259" key="6">
    <source>
        <dbReference type="PROSITE" id="PS50949"/>
    </source>
</evidence>
<evidence type="ECO:0000313" key="7">
    <source>
        <dbReference type="EMBL" id="MCQ4164376.1"/>
    </source>
</evidence>
<dbReference type="RefSeq" id="WP_255913129.1">
    <property type="nucleotide sequence ID" value="NZ_JANFQO010000005.1"/>
</dbReference>
<dbReference type="SUPFAM" id="SSF46785">
    <property type="entry name" value="Winged helix' DNA-binding domain"/>
    <property type="match status" value="1"/>
</dbReference>
<keyword evidence="3" id="KW-0805">Transcription regulation</keyword>
<dbReference type="Gene3D" id="1.10.10.10">
    <property type="entry name" value="Winged helix-like DNA-binding domain superfamily/Winged helix DNA-binding domain"/>
    <property type="match status" value="1"/>
</dbReference>
<dbReference type="InterPro" id="IPR015421">
    <property type="entry name" value="PyrdxlP-dep_Trfase_major"/>
</dbReference>
<dbReference type="SMART" id="SM00345">
    <property type="entry name" value="HTH_GNTR"/>
    <property type="match status" value="1"/>
</dbReference>
<dbReference type="GO" id="GO:0008483">
    <property type="term" value="F:transaminase activity"/>
    <property type="evidence" value="ECO:0007669"/>
    <property type="project" value="UniProtKB-KW"/>
</dbReference>
<dbReference type="InterPro" id="IPR036388">
    <property type="entry name" value="WH-like_DNA-bd_sf"/>
</dbReference>
<comment type="similarity">
    <text evidence="1">In the C-terminal section; belongs to the class-I pyridoxal-phosphate-dependent aminotransferase family.</text>
</comment>
<dbReference type="EMBL" id="JANFQO010000005">
    <property type="protein sequence ID" value="MCQ4164376.1"/>
    <property type="molecule type" value="Genomic_DNA"/>
</dbReference>
<reference evidence="7" key="1">
    <citation type="submission" date="2022-07" db="EMBL/GenBank/DDBJ databases">
        <title>Tahibacter sp., a new gammaproteobacterium isolated from the silt sample collected at pig farm.</title>
        <authorList>
            <person name="Chen H."/>
        </authorList>
    </citation>
    <scope>NUCLEOTIDE SEQUENCE</scope>
    <source>
        <strain evidence="7">P2K</strain>
    </source>
</reference>
<comment type="caution">
    <text evidence="7">The sequence shown here is derived from an EMBL/GenBank/DDBJ whole genome shotgun (WGS) entry which is preliminary data.</text>
</comment>
<keyword evidence="4" id="KW-0238">DNA-binding</keyword>
<dbReference type="PROSITE" id="PS50949">
    <property type="entry name" value="HTH_GNTR"/>
    <property type="match status" value="1"/>
</dbReference>
<evidence type="ECO:0000256" key="5">
    <source>
        <dbReference type="ARBA" id="ARBA00023163"/>
    </source>
</evidence>
<dbReference type="CDD" id="cd00609">
    <property type="entry name" value="AAT_like"/>
    <property type="match status" value="1"/>
</dbReference>
<keyword evidence="7" id="KW-0808">Transferase</keyword>
<evidence type="ECO:0000256" key="1">
    <source>
        <dbReference type="ARBA" id="ARBA00005384"/>
    </source>
</evidence>
<feature type="domain" description="HTH gntR-type" evidence="6">
    <location>
        <begin position="17"/>
        <end position="85"/>
    </location>
</feature>
<organism evidence="7 8">
    <name type="scientific">Tahibacter harae</name>
    <dbReference type="NCBI Taxonomy" id="2963937"/>
    <lineage>
        <taxon>Bacteria</taxon>
        <taxon>Pseudomonadati</taxon>
        <taxon>Pseudomonadota</taxon>
        <taxon>Gammaproteobacteria</taxon>
        <taxon>Lysobacterales</taxon>
        <taxon>Rhodanobacteraceae</taxon>
        <taxon>Tahibacter</taxon>
    </lineage>
</organism>
<evidence type="ECO:0000256" key="2">
    <source>
        <dbReference type="ARBA" id="ARBA00022898"/>
    </source>
</evidence>
<dbReference type="Gene3D" id="3.40.640.10">
    <property type="entry name" value="Type I PLP-dependent aspartate aminotransferase-like (Major domain)"/>
    <property type="match status" value="1"/>
</dbReference>
<dbReference type="PANTHER" id="PTHR46577">
    <property type="entry name" value="HTH-TYPE TRANSCRIPTIONAL REGULATORY PROTEIN GABR"/>
    <property type="match status" value="1"/>
</dbReference>
<evidence type="ECO:0000313" key="8">
    <source>
        <dbReference type="Proteomes" id="UP001165498"/>
    </source>
</evidence>
<name>A0ABT1QQ39_9GAMM</name>
<keyword evidence="5" id="KW-0804">Transcription</keyword>
<gene>
    <name evidence="7" type="ORF">NM961_06590</name>
</gene>
<evidence type="ECO:0000256" key="3">
    <source>
        <dbReference type="ARBA" id="ARBA00023015"/>
    </source>
</evidence>
<dbReference type="Proteomes" id="UP001165498">
    <property type="component" value="Unassembled WGS sequence"/>
</dbReference>
<dbReference type="InterPro" id="IPR004839">
    <property type="entry name" value="Aminotransferase_I/II_large"/>
</dbReference>
<keyword evidence="8" id="KW-1185">Reference proteome</keyword>
<keyword evidence="2" id="KW-0663">Pyridoxal phosphate</keyword>
<protein>
    <submittedName>
        <fullName evidence="7">PLP-dependent aminotransferase family protein</fullName>
    </submittedName>
</protein>
<dbReference type="SUPFAM" id="SSF53383">
    <property type="entry name" value="PLP-dependent transferases"/>
    <property type="match status" value="1"/>
</dbReference>
<accession>A0ABT1QQ39</accession>
<dbReference type="PANTHER" id="PTHR46577:SF1">
    <property type="entry name" value="HTH-TYPE TRANSCRIPTIONAL REGULATORY PROTEIN GABR"/>
    <property type="match status" value="1"/>
</dbReference>